<accession>A0ABV7Q0P2</accession>
<dbReference type="RefSeq" id="WP_387978141.1">
    <property type="nucleotide sequence ID" value="NZ_JBHRWO010000018.1"/>
</dbReference>
<dbReference type="EMBL" id="JBHRWO010000018">
    <property type="protein sequence ID" value="MFC3494410.1"/>
    <property type="molecule type" value="Genomic_DNA"/>
</dbReference>
<protein>
    <submittedName>
        <fullName evidence="8">MMPL family transporter</fullName>
    </submittedName>
</protein>
<evidence type="ECO:0000313" key="9">
    <source>
        <dbReference type="Proteomes" id="UP001595712"/>
    </source>
</evidence>
<evidence type="ECO:0000313" key="8">
    <source>
        <dbReference type="EMBL" id="MFC3494410.1"/>
    </source>
</evidence>
<feature type="transmembrane region" description="Helical" evidence="6">
    <location>
        <begin position="634"/>
        <end position="656"/>
    </location>
</feature>
<dbReference type="Pfam" id="PF03176">
    <property type="entry name" value="MMPL"/>
    <property type="match status" value="2"/>
</dbReference>
<comment type="subcellular location">
    <subcellularLocation>
        <location evidence="1">Cell membrane</location>
        <topology evidence="1">Multi-pass membrane protein</topology>
    </subcellularLocation>
</comment>
<evidence type="ECO:0000256" key="2">
    <source>
        <dbReference type="ARBA" id="ARBA00022475"/>
    </source>
</evidence>
<dbReference type="InterPro" id="IPR050545">
    <property type="entry name" value="Mycobact_MmpL"/>
</dbReference>
<feature type="transmembrane region" description="Helical" evidence="6">
    <location>
        <begin position="235"/>
        <end position="255"/>
    </location>
</feature>
<name>A0ABV7Q0P2_9ACTN</name>
<keyword evidence="5 6" id="KW-0472">Membrane</keyword>
<feature type="transmembrane region" description="Helical" evidence="6">
    <location>
        <begin position="359"/>
        <end position="387"/>
    </location>
</feature>
<feature type="transmembrane region" description="Helical" evidence="6">
    <location>
        <begin position="184"/>
        <end position="202"/>
    </location>
</feature>
<dbReference type="InterPro" id="IPR004869">
    <property type="entry name" value="MMPL_dom"/>
</dbReference>
<dbReference type="PANTHER" id="PTHR33406:SF13">
    <property type="entry name" value="MEMBRANE PROTEIN YDFJ"/>
    <property type="match status" value="1"/>
</dbReference>
<evidence type="ECO:0000256" key="6">
    <source>
        <dbReference type="SAM" id="Phobius"/>
    </source>
</evidence>
<proteinExistence type="predicted"/>
<evidence type="ECO:0000256" key="1">
    <source>
        <dbReference type="ARBA" id="ARBA00004651"/>
    </source>
</evidence>
<sequence>MSSVLYRLGLACARGRYLVVALWIAALLAAGTAAALFNQGTDDTFTIPGSESQDALDYLDRVFPEFAGTSASLVLTVPEGQQVDADETQKDVADAVTKAEKVGQVAAVANPFSDDVSGAVSENDQAAIISVLLTVGQADVEESTKDDLTAIADDLAAEVGDGAEAYTGGDAFSDDIPGLDVTEALGLAVALIVLLLMFRSLIASVMPLFTAILGVGISVGLVYLATAFATVSSTAPMLAVMLGLAVGIDYALFLLSRHRDQLAEGMEVRESVARATATAGSAVIFAGLTVVIALLGLSVAGIPFLTTMGVSAALAVAIAVTIAVTLLPALMALVGEHLRPRKSKRRKKQPRHKPQFGRWWVNTATRAPIVTIAIVVLGLGVCALPAADLELALPNNGDATEGSPARETYDVIDEYFGPGYNGPLIVTADVITSTDPVGLVDDIAADIAKMDGVASVPLATPDPDGDTGVIQVIPTGDPDSAETKDLVTELRGKEPYFLKTYDAQTAVTGLTAVGIDVSAQLGSALVPFGVLVVGLSLILLAMVFRSIWVPIKATAGYLLSVGAAFGATSFVFVQGHFADVLNVSSTGNVISFLPIILMGILFGLSMDYEVFLVSRIREDYVHHGDPHRAIETGFVSASRVVTSAAIIMFSVFAAFIPDGSATMKPIAFSLALGVFIDAFIIRMTLVPAVLGLLGHHAWGLPPRLDRLLPVFDAEGDALVRELRLADWPAPGSDEAVAARDLRFEDDRGRTVFEGVDIHLARGSALVIAGAGPAGKTALLLALAGRVPAVKGDLKVLGHVLPQHARALRPEVEVIECRREPDPGPIIARALADGVGLVVLDDVDLVLRTAARDHLRALIGARRNAAGEPVSFVLSCQDADRIGDLIPADAEPFALTAQTAEVAR</sequence>
<feature type="transmembrane region" description="Helical" evidence="6">
    <location>
        <begin position="276"/>
        <end position="300"/>
    </location>
</feature>
<feature type="transmembrane region" description="Helical" evidence="6">
    <location>
        <begin position="209"/>
        <end position="229"/>
    </location>
</feature>
<keyword evidence="2" id="KW-1003">Cell membrane</keyword>
<dbReference type="Proteomes" id="UP001595712">
    <property type="component" value="Unassembled WGS sequence"/>
</dbReference>
<dbReference type="PROSITE" id="PS50156">
    <property type="entry name" value="SSD"/>
    <property type="match status" value="1"/>
</dbReference>
<dbReference type="SUPFAM" id="SSF82866">
    <property type="entry name" value="Multidrug efflux transporter AcrB transmembrane domain"/>
    <property type="match status" value="2"/>
</dbReference>
<gene>
    <name evidence="8" type="ORF">ACFO8M_18140</name>
</gene>
<dbReference type="InterPro" id="IPR027417">
    <property type="entry name" value="P-loop_NTPase"/>
</dbReference>
<organism evidence="8 9">
    <name type="scientific">Glycomyces rhizosphaerae</name>
    <dbReference type="NCBI Taxonomy" id="2054422"/>
    <lineage>
        <taxon>Bacteria</taxon>
        <taxon>Bacillati</taxon>
        <taxon>Actinomycetota</taxon>
        <taxon>Actinomycetes</taxon>
        <taxon>Glycomycetales</taxon>
        <taxon>Glycomycetaceae</taxon>
        <taxon>Glycomyces</taxon>
    </lineage>
</organism>
<reference evidence="9" key="1">
    <citation type="journal article" date="2019" name="Int. J. Syst. Evol. Microbiol.">
        <title>The Global Catalogue of Microorganisms (GCM) 10K type strain sequencing project: providing services to taxonomists for standard genome sequencing and annotation.</title>
        <authorList>
            <consortium name="The Broad Institute Genomics Platform"/>
            <consortium name="The Broad Institute Genome Sequencing Center for Infectious Disease"/>
            <person name="Wu L."/>
            <person name="Ma J."/>
        </authorList>
    </citation>
    <scope>NUCLEOTIDE SEQUENCE [LARGE SCALE GENOMIC DNA]</scope>
    <source>
        <strain evidence="9">CGMCC 4.7396</strain>
    </source>
</reference>
<feature type="transmembrane region" description="Helical" evidence="6">
    <location>
        <begin position="524"/>
        <end position="544"/>
    </location>
</feature>
<feature type="transmembrane region" description="Helical" evidence="6">
    <location>
        <begin position="589"/>
        <end position="613"/>
    </location>
</feature>
<keyword evidence="3 6" id="KW-0812">Transmembrane</keyword>
<dbReference type="Gene3D" id="3.40.50.300">
    <property type="entry name" value="P-loop containing nucleotide triphosphate hydrolases"/>
    <property type="match status" value="1"/>
</dbReference>
<dbReference type="SUPFAM" id="SSF52540">
    <property type="entry name" value="P-loop containing nucleoside triphosphate hydrolases"/>
    <property type="match status" value="1"/>
</dbReference>
<dbReference type="InterPro" id="IPR000731">
    <property type="entry name" value="SSD"/>
</dbReference>
<evidence type="ECO:0000259" key="7">
    <source>
        <dbReference type="PROSITE" id="PS50156"/>
    </source>
</evidence>
<comment type="caution">
    <text evidence="8">The sequence shown here is derived from an EMBL/GenBank/DDBJ whole genome shotgun (WGS) entry which is preliminary data.</text>
</comment>
<feature type="domain" description="SSD" evidence="7">
    <location>
        <begin position="200"/>
        <end position="333"/>
    </location>
</feature>
<dbReference type="Gene3D" id="1.20.1640.10">
    <property type="entry name" value="Multidrug efflux transporter AcrB transmembrane domain"/>
    <property type="match status" value="2"/>
</dbReference>
<feature type="transmembrane region" description="Helical" evidence="6">
    <location>
        <begin position="556"/>
        <end position="577"/>
    </location>
</feature>
<evidence type="ECO:0000256" key="3">
    <source>
        <dbReference type="ARBA" id="ARBA00022692"/>
    </source>
</evidence>
<keyword evidence="9" id="KW-1185">Reference proteome</keyword>
<feature type="transmembrane region" description="Helical" evidence="6">
    <location>
        <begin position="312"/>
        <end position="338"/>
    </location>
</feature>
<dbReference type="PANTHER" id="PTHR33406">
    <property type="entry name" value="MEMBRANE PROTEIN MJ1562-RELATED"/>
    <property type="match status" value="1"/>
</dbReference>
<evidence type="ECO:0000256" key="4">
    <source>
        <dbReference type="ARBA" id="ARBA00022989"/>
    </source>
</evidence>
<feature type="transmembrane region" description="Helical" evidence="6">
    <location>
        <begin position="668"/>
        <end position="693"/>
    </location>
</feature>
<keyword evidence="4 6" id="KW-1133">Transmembrane helix</keyword>
<evidence type="ECO:0000256" key="5">
    <source>
        <dbReference type="ARBA" id="ARBA00023136"/>
    </source>
</evidence>